<keyword evidence="3 9" id="KW-0812">Transmembrane</keyword>
<keyword evidence="6 8" id="KW-0129">CBS domain</keyword>
<dbReference type="Gene3D" id="3.30.465.10">
    <property type="match status" value="1"/>
</dbReference>
<dbReference type="PROSITE" id="PS51846">
    <property type="entry name" value="CNNM"/>
    <property type="match status" value="1"/>
</dbReference>
<evidence type="ECO:0000256" key="2">
    <source>
        <dbReference type="ARBA" id="ARBA00022475"/>
    </source>
</evidence>
<dbReference type="PANTHER" id="PTHR43099:SF5">
    <property type="entry name" value="HLYC_CORC FAMILY TRANSPORTER"/>
    <property type="match status" value="1"/>
</dbReference>
<dbReference type="CDD" id="cd04590">
    <property type="entry name" value="CBS_pair_CorC_HlyC_assoc"/>
    <property type="match status" value="1"/>
</dbReference>
<feature type="domain" description="CBS" evidence="11">
    <location>
        <begin position="222"/>
        <end position="281"/>
    </location>
</feature>
<evidence type="ECO:0000256" key="5">
    <source>
        <dbReference type="ARBA" id="ARBA00022989"/>
    </source>
</evidence>
<dbReference type="PANTHER" id="PTHR43099">
    <property type="entry name" value="UPF0053 PROTEIN YRKA"/>
    <property type="match status" value="1"/>
</dbReference>
<reference evidence="14 15" key="3">
    <citation type="submission" date="2019-11" db="EMBL/GenBank/DDBJ databases">
        <title>Type strains purchased from KCTC, JCM and DSMZ.</title>
        <authorList>
            <person name="Lu H."/>
        </authorList>
    </citation>
    <scope>NUCLEOTIDE SEQUENCE [LARGE SCALE GENOMIC DNA]</scope>
    <source>
        <strain evidence="14 15">KCTC 52429</strain>
    </source>
</reference>
<dbReference type="InterPro" id="IPR046342">
    <property type="entry name" value="CBS_dom_sf"/>
</dbReference>
<evidence type="ECO:0000313" key="16">
    <source>
        <dbReference type="Proteomes" id="UP000622638"/>
    </source>
</evidence>
<dbReference type="OrthoDB" id="9798188at2"/>
<keyword evidence="7 9" id="KW-0472">Membrane</keyword>
<organism evidence="14 15">
    <name type="scientific">Pseudoduganella buxea</name>
    <dbReference type="NCBI Taxonomy" id="1949069"/>
    <lineage>
        <taxon>Bacteria</taxon>
        <taxon>Pseudomonadati</taxon>
        <taxon>Pseudomonadota</taxon>
        <taxon>Betaproteobacteria</taxon>
        <taxon>Burkholderiales</taxon>
        <taxon>Oxalobacteraceae</taxon>
        <taxon>Telluria group</taxon>
        <taxon>Pseudoduganella</taxon>
    </lineage>
</organism>
<keyword evidence="16" id="KW-1185">Reference proteome</keyword>
<name>A0A6I3SXH5_9BURK</name>
<dbReference type="GO" id="GO:0050660">
    <property type="term" value="F:flavin adenine dinucleotide binding"/>
    <property type="evidence" value="ECO:0007669"/>
    <property type="project" value="InterPro"/>
</dbReference>
<evidence type="ECO:0000259" key="11">
    <source>
        <dbReference type="PROSITE" id="PS51371"/>
    </source>
</evidence>
<keyword evidence="5 9" id="KW-1133">Transmembrane helix</keyword>
<dbReference type="EMBL" id="WNKZ01000034">
    <property type="protein sequence ID" value="MTV53739.1"/>
    <property type="molecule type" value="Genomic_DNA"/>
</dbReference>
<sequence>MHNLLLVLLAFLLVALNGFFVAAEFGIVTLRRTRVRAIAKTQGLKGRILEKVHGELDAYLSACQLGITLASLGLGWIGEPAFASLLEPLLAAIGITSPEVIHTISFIFAFVTISFLHIVVGELAPKSLAIRLPEVVGVWSALPLYAFYWMMYPAIWLLNQSANMVLKLAGLHGAGGHDAHYSTDELKLILRTSQPGEHFNKDERNILAHSLDFSQLRVSDLMRPINEVIALYATKSLEENLQTVVRNRFSRYPYFDADGITVPGMVHLKDLFFAQQSGKPITSFTSFLRPVETFSARTPAIDLFRRFREGAPHFALIGEKGKRPIGFLTLDNLLGAMVGEIHDEFRLNENDWLKQPDGALIGKASLPIFSLERMLGIDIENEELGLDEVESVGGLIMLKLGDIPKQGQRVSFNRFDLVVKKMNGPRILLVKVIPRLAAEDSDDHD</sequence>
<dbReference type="SUPFAM" id="SSF54631">
    <property type="entry name" value="CBS-domain pair"/>
    <property type="match status" value="1"/>
</dbReference>
<dbReference type="PROSITE" id="PS51371">
    <property type="entry name" value="CBS"/>
    <property type="match status" value="2"/>
</dbReference>
<evidence type="ECO:0000256" key="8">
    <source>
        <dbReference type="PROSITE-ProRule" id="PRU00703"/>
    </source>
</evidence>
<dbReference type="GO" id="GO:0005886">
    <property type="term" value="C:plasma membrane"/>
    <property type="evidence" value="ECO:0007669"/>
    <property type="project" value="UniProtKB-SubCell"/>
</dbReference>
<gene>
    <name evidence="13" type="ORF">GCM10011572_10380</name>
    <name evidence="14" type="ORF">GM672_13470</name>
</gene>
<feature type="domain" description="CNNM transmembrane" evidence="12">
    <location>
        <begin position="1"/>
        <end position="203"/>
    </location>
</feature>
<dbReference type="InterPro" id="IPR002550">
    <property type="entry name" value="CNNM"/>
</dbReference>
<evidence type="ECO:0000313" key="14">
    <source>
        <dbReference type="EMBL" id="MTV53739.1"/>
    </source>
</evidence>
<dbReference type="Proteomes" id="UP000430634">
    <property type="component" value="Unassembled WGS sequence"/>
</dbReference>
<dbReference type="AlphaFoldDB" id="A0A6I3SXH5"/>
<dbReference type="Pfam" id="PF03471">
    <property type="entry name" value="CorC_HlyC"/>
    <property type="match status" value="1"/>
</dbReference>
<dbReference type="SUPFAM" id="SSF56176">
    <property type="entry name" value="FAD-binding/transporter-associated domain-like"/>
    <property type="match status" value="1"/>
</dbReference>
<reference evidence="16" key="2">
    <citation type="journal article" date="2019" name="Int. J. Syst. Evol. Microbiol.">
        <title>The Global Catalogue of Microorganisms (GCM) 10K type strain sequencing project: providing services to taxonomists for standard genome sequencing and annotation.</title>
        <authorList>
            <consortium name="The Broad Institute Genomics Platform"/>
            <consortium name="The Broad Institute Genome Sequencing Center for Infectious Disease"/>
            <person name="Wu L."/>
            <person name="Ma J."/>
        </authorList>
    </citation>
    <scope>NUCLEOTIDE SEQUENCE [LARGE SCALE GENOMIC DNA]</scope>
    <source>
        <strain evidence="16">CGMCC 1.15931</strain>
    </source>
</reference>
<dbReference type="Pfam" id="PF01595">
    <property type="entry name" value="CNNM"/>
    <property type="match status" value="1"/>
</dbReference>
<keyword evidence="2" id="KW-1003">Cell membrane</keyword>
<evidence type="ECO:0000256" key="4">
    <source>
        <dbReference type="ARBA" id="ARBA00022737"/>
    </source>
</evidence>
<dbReference type="InterPro" id="IPR000644">
    <property type="entry name" value="CBS_dom"/>
</dbReference>
<protein>
    <submittedName>
        <fullName evidence="14">DUF21 domain-containing protein</fullName>
    </submittedName>
</protein>
<evidence type="ECO:0000256" key="9">
    <source>
        <dbReference type="PROSITE-ProRule" id="PRU01193"/>
    </source>
</evidence>
<evidence type="ECO:0000256" key="10">
    <source>
        <dbReference type="SAM" id="Phobius"/>
    </source>
</evidence>
<feature type="domain" description="CBS" evidence="11">
    <location>
        <begin position="287"/>
        <end position="344"/>
    </location>
</feature>
<reference evidence="13" key="4">
    <citation type="submission" date="2024-05" db="EMBL/GenBank/DDBJ databases">
        <authorList>
            <person name="Sun Q."/>
            <person name="Zhou Y."/>
        </authorList>
    </citation>
    <scope>NUCLEOTIDE SEQUENCE</scope>
    <source>
        <strain evidence="13">CGMCC 1.15931</strain>
    </source>
</reference>
<comment type="subcellular location">
    <subcellularLocation>
        <location evidence="1">Cell membrane</location>
        <topology evidence="1">Multi-pass membrane protein</topology>
    </subcellularLocation>
</comment>
<keyword evidence="4" id="KW-0677">Repeat</keyword>
<evidence type="ECO:0000256" key="3">
    <source>
        <dbReference type="ARBA" id="ARBA00022692"/>
    </source>
</evidence>
<feature type="transmembrane region" description="Helical" evidence="10">
    <location>
        <begin position="89"/>
        <end position="116"/>
    </location>
</feature>
<dbReference type="Proteomes" id="UP000622638">
    <property type="component" value="Unassembled WGS sequence"/>
</dbReference>
<dbReference type="Pfam" id="PF00571">
    <property type="entry name" value="CBS"/>
    <property type="match status" value="1"/>
</dbReference>
<evidence type="ECO:0000256" key="7">
    <source>
        <dbReference type="ARBA" id="ARBA00023136"/>
    </source>
</evidence>
<evidence type="ECO:0000256" key="6">
    <source>
        <dbReference type="ARBA" id="ARBA00023122"/>
    </source>
</evidence>
<dbReference type="EMBL" id="BMKG01000003">
    <property type="protein sequence ID" value="GGB90243.1"/>
    <property type="molecule type" value="Genomic_DNA"/>
</dbReference>
<dbReference type="InterPro" id="IPR016169">
    <property type="entry name" value="FAD-bd_PCMH_sub2"/>
</dbReference>
<dbReference type="InterPro" id="IPR036318">
    <property type="entry name" value="FAD-bd_PCMH-like_sf"/>
</dbReference>
<dbReference type="RefSeq" id="WP_155471043.1">
    <property type="nucleotide sequence ID" value="NZ_BMKG01000003.1"/>
</dbReference>
<accession>A0A6I3SXH5</accession>
<feature type="transmembrane region" description="Helical" evidence="10">
    <location>
        <begin position="136"/>
        <end position="158"/>
    </location>
</feature>
<dbReference type="InterPro" id="IPR005170">
    <property type="entry name" value="Transptr-assoc_dom"/>
</dbReference>
<evidence type="ECO:0000313" key="13">
    <source>
        <dbReference type="EMBL" id="GGB90243.1"/>
    </source>
</evidence>
<evidence type="ECO:0000313" key="15">
    <source>
        <dbReference type="Proteomes" id="UP000430634"/>
    </source>
</evidence>
<dbReference type="Gene3D" id="3.10.580.10">
    <property type="entry name" value="CBS-domain"/>
    <property type="match status" value="1"/>
</dbReference>
<evidence type="ECO:0000256" key="1">
    <source>
        <dbReference type="ARBA" id="ARBA00004651"/>
    </source>
</evidence>
<dbReference type="InterPro" id="IPR051676">
    <property type="entry name" value="UPF0053_domain"/>
</dbReference>
<feature type="transmembrane region" description="Helical" evidence="10">
    <location>
        <begin position="58"/>
        <end position="77"/>
    </location>
</feature>
<comment type="caution">
    <text evidence="14">The sequence shown here is derived from an EMBL/GenBank/DDBJ whole genome shotgun (WGS) entry which is preliminary data.</text>
</comment>
<evidence type="ECO:0000259" key="12">
    <source>
        <dbReference type="PROSITE" id="PS51846"/>
    </source>
</evidence>
<dbReference type="SMART" id="SM01091">
    <property type="entry name" value="CorC_HlyC"/>
    <property type="match status" value="1"/>
</dbReference>
<proteinExistence type="predicted"/>
<reference evidence="13" key="1">
    <citation type="journal article" date="2014" name="Int. J. Syst. Evol. Microbiol.">
        <title>Complete genome of a new Firmicutes species belonging to the dominant human colonic microbiota ('Ruminococcus bicirculans') reveals two chromosomes and a selective capacity to utilize plant glucans.</title>
        <authorList>
            <consortium name="NISC Comparative Sequencing Program"/>
            <person name="Wegmann U."/>
            <person name="Louis P."/>
            <person name="Goesmann A."/>
            <person name="Henrissat B."/>
            <person name="Duncan S.H."/>
            <person name="Flint H.J."/>
        </authorList>
    </citation>
    <scope>NUCLEOTIDE SEQUENCE</scope>
    <source>
        <strain evidence="13">CGMCC 1.15931</strain>
    </source>
</reference>
<dbReference type="InterPro" id="IPR044751">
    <property type="entry name" value="Ion_transp-like_CBS"/>
</dbReference>